<dbReference type="AlphaFoldDB" id="A0A135LZP2"/>
<organism evidence="2 3">
    <name type="scientific">Penicillium patulum</name>
    <name type="common">Penicillium griseofulvum</name>
    <dbReference type="NCBI Taxonomy" id="5078"/>
    <lineage>
        <taxon>Eukaryota</taxon>
        <taxon>Fungi</taxon>
        <taxon>Dikarya</taxon>
        <taxon>Ascomycota</taxon>
        <taxon>Pezizomycotina</taxon>
        <taxon>Eurotiomycetes</taxon>
        <taxon>Eurotiomycetidae</taxon>
        <taxon>Eurotiales</taxon>
        <taxon>Aspergillaceae</taxon>
        <taxon>Penicillium</taxon>
    </lineage>
</organism>
<dbReference type="PANTHER" id="PTHR21089">
    <property type="entry name" value="SHIKIMATE DEHYDROGENASE"/>
    <property type="match status" value="1"/>
</dbReference>
<dbReference type="Gene3D" id="3.40.50.720">
    <property type="entry name" value="NAD(P)-binding Rossmann-like Domain"/>
    <property type="match status" value="1"/>
</dbReference>
<dbReference type="InterPro" id="IPR022893">
    <property type="entry name" value="Shikimate_DH_fam"/>
</dbReference>
<name>A0A135LZP2_PENPA</name>
<dbReference type="Gene3D" id="3.40.50.10860">
    <property type="entry name" value="Leucine Dehydrogenase, chain A, domain 1"/>
    <property type="match status" value="1"/>
</dbReference>
<dbReference type="GO" id="GO:0019632">
    <property type="term" value="P:shikimate metabolic process"/>
    <property type="evidence" value="ECO:0007669"/>
    <property type="project" value="TreeGrafter"/>
</dbReference>
<keyword evidence="3" id="KW-1185">Reference proteome</keyword>
<protein>
    <submittedName>
        <fullName evidence="2">Quinate/shikimate 5-dehydrogenase/glutamyl-tRNA reductase</fullName>
    </submittedName>
</protein>
<accession>A0A135LZP2</accession>
<reference evidence="2 3" key="1">
    <citation type="journal article" date="2016" name="BMC Genomics">
        <title>Genome sequencing and secondary metabolism of the postharvest pathogen Penicillium griseofulvum.</title>
        <authorList>
            <person name="Banani H."/>
            <person name="Marcet-Houben M."/>
            <person name="Ballester A.R."/>
            <person name="Abbruscato P."/>
            <person name="Gonzalez-Candelas L."/>
            <person name="Gabaldon T."/>
            <person name="Spadaro D."/>
        </authorList>
    </citation>
    <scope>NUCLEOTIDE SEQUENCE [LARGE SCALE GENOMIC DNA]</scope>
    <source>
        <strain evidence="2 3">PG3</strain>
    </source>
</reference>
<dbReference type="RefSeq" id="XP_040652968.1">
    <property type="nucleotide sequence ID" value="XM_040795291.1"/>
</dbReference>
<gene>
    <name evidence="2" type="ORF">PGRI_075770</name>
</gene>
<dbReference type="SUPFAM" id="SSF53223">
    <property type="entry name" value="Aminoacid dehydrogenase-like, N-terminal domain"/>
    <property type="match status" value="1"/>
</dbReference>
<dbReference type="SUPFAM" id="SSF51735">
    <property type="entry name" value="NAD(P)-binding Rossmann-fold domains"/>
    <property type="match status" value="1"/>
</dbReference>
<evidence type="ECO:0000313" key="3">
    <source>
        <dbReference type="Proteomes" id="UP000070168"/>
    </source>
</evidence>
<dbReference type="OMA" id="DSILYRM"/>
<dbReference type="EMBL" id="LHQR01000013">
    <property type="protein sequence ID" value="KXG54433.1"/>
    <property type="molecule type" value="Genomic_DNA"/>
</dbReference>
<dbReference type="Pfam" id="PF08501">
    <property type="entry name" value="Shikimate_dh_N"/>
    <property type="match status" value="1"/>
</dbReference>
<proteinExistence type="predicted"/>
<sequence>MDLLKQSYAHGSSPLPPNAAASQYHVYLFGGNISKSLSPLLHSILFRANSASWAFHLTETTDGNIFRKQLDDNTCIGTTITMPNKVSFGLLLDDLTEEARMIGAVNTSFIRLDKSGQRRHIGTNTDCIGIRDSILYRMPDAGTTAKGRPSMVIGGGGAARSAIFALWRWFGSTEIYIANRLKAEVDALIAFFQSTAPDITLKYLATAKEAATCETPYIVIGTIPNDIPREAGEITCRQICDTILCRKNKGVVLDMCYLPSPVTYLYTNGKGNGWAVIPGTEVLVRVCIAQQILWLEKDVNKQGVDDAMSAIWKAVNQGESGPKASKI</sequence>
<dbReference type="GeneID" id="63710591"/>
<evidence type="ECO:0000313" key="2">
    <source>
        <dbReference type="EMBL" id="KXG54433.1"/>
    </source>
</evidence>
<dbReference type="Proteomes" id="UP000070168">
    <property type="component" value="Unassembled WGS sequence"/>
</dbReference>
<dbReference type="GO" id="GO:0009423">
    <property type="term" value="P:chorismate biosynthetic process"/>
    <property type="evidence" value="ECO:0007669"/>
    <property type="project" value="TreeGrafter"/>
</dbReference>
<dbReference type="GO" id="GO:0004764">
    <property type="term" value="F:shikimate 3-dehydrogenase (NADP+) activity"/>
    <property type="evidence" value="ECO:0007669"/>
    <property type="project" value="InterPro"/>
</dbReference>
<dbReference type="InterPro" id="IPR036291">
    <property type="entry name" value="NAD(P)-bd_dom_sf"/>
</dbReference>
<feature type="domain" description="Shikimate dehydrogenase substrate binding N-terminal" evidence="1">
    <location>
        <begin position="28"/>
        <end position="107"/>
    </location>
</feature>
<dbReference type="InterPro" id="IPR046346">
    <property type="entry name" value="Aminoacid_DH-like_N_sf"/>
</dbReference>
<evidence type="ECO:0000259" key="1">
    <source>
        <dbReference type="Pfam" id="PF08501"/>
    </source>
</evidence>
<dbReference type="STRING" id="5078.A0A135LZP2"/>
<dbReference type="OrthoDB" id="204377at2759"/>
<comment type="caution">
    <text evidence="2">The sequence shown here is derived from an EMBL/GenBank/DDBJ whole genome shotgun (WGS) entry which is preliminary data.</text>
</comment>
<dbReference type="InterPro" id="IPR013708">
    <property type="entry name" value="Shikimate_DH-bd_N"/>
</dbReference>
<dbReference type="PANTHER" id="PTHR21089:SF1">
    <property type="entry name" value="BIFUNCTIONAL 3-DEHYDROQUINATE DEHYDRATASE_SHIKIMATE DEHYDROGENASE, CHLOROPLASTIC"/>
    <property type="match status" value="1"/>
</dbReference>